<protein>
    <recommendedName>
        <fullName evidence="3">Peptidase M23 domain-containing protein</fullName>
    </recommendedName>
</protein>
<dbReference type="InterPro" id="IPR011055">
    <property type="entry name" value="Dup_hybrid_motif"/>
</dbReference>
<evidence type="ECO:0000313" key="1">
    <source>
        <dbReference type="EMBL" id="WXK49172.1"/>
    </source>
</evidence>
<dbReference type="RefSeq" id="WP_338839865.1">
    <property type="nucleotide sequence ID" value="NZ_CP147988.1"/>
</dbReference>
<evidence type="ECO:0000313" key="2">
    <source>
        <dbReference type="Proteomes" id="UP001447857"/>
    </source>
</evidence>
<evidence type="ECO:0008006" key="3">
    <source>
        <dbReference type="Google" id="ProtNLM"/>
    </source>
</evidence>
<dbReference type="Proteomes" id="UP001447857">
    <property type="component" value="Chromosome"/>
</dbReference>
<accession>A0ABZ2Q427</accession>
<reference evidence="1 2" key="1">
    <citation type="submission" date="2024-02" db="EMBL/GenBank/DDBJ databases">
        <title>complete genome of Flavobacterium ginsenosidimutans Str. YTB16.</title>
        <authorList>
            <person name="Wang Q."/>
        </authorList>
    </citation>
    <scope>NUCLEOTIDE SEQUENCE [LARGE SCALE GENOMIC DNA]</scope>
    <source>
        <strain evidence="1 2">YTB16</strain>
    </source>
</reference>
<dbReference type="Gene3D" id="2.70.70.10">
    <property type="entry name" value="Glucose Permease (Domain IIA)"/>
    <property type="match status" value="1"/>
</dbReference>
<keyword evidence="2" id="KW-1185">Reference proteome</keyword>
<dbReference type="EMBL" id="CP147988">
    <property type="protein sequence ID" value="WXK49172.1"/>
    <property type="molecule type" value="Genomic_DNA"/>
</dbReference>
<name>A0ABZ2Q427_9FLAO</name>
<gene>
    <name evidence="1" type="ORF">V6624_19310</name>
</gene>
<proteinExistence type="predicted"/>
<sequence>MSKTILAIVVFFTVSIGKITSQNQKIYVTRVQKEDNSVEFNYIKSIPGNYFLEFDLESVTNTEDIYAFKKTYNLNLEANSGTLFKLYPIDKNRQIYCSYTYSYKKGLIKPEVDNSVVYYLPFKENKNVEVYESFRYNVSPEIWKNYGVYSKSKDTICAMRKGIVTDIKKFPVTENGQTVFRTEVIVDHADGTNASYIGIDEKSMAVRVNDLVLPGFRIGVMDDVVDDDKNHNFKFNVYYFSDEEIQGLDGKSVKIVERSVFPIFYTAEGYLNLATDKKYTVKHLDEIFFKELNAQEKEKYQSQYKS</sequence>
<organism evidence="1 2">
    <name type="scientific">Flavobacterium ginsenosidimutans</name>
    <dbReference type="NCBI Taxonomy" id="687844"/>
    <lineage>
        <taxon>Bacteria</taxon>
        <taxon>Pseudomonadati</taxon>
        <taxon>Bacteroidota</taxon>
        <taxon>Flavobacteriia</taxon>
        <taxon>Flavobacteriales</taxon>
        <taxon>Flavobacteriaceae</taxon>
        <taxon>Flavobacterium</taxon>
    </lineage>
</organism>